<dbReference type="AlphaFoldDB" id="A0A3B4C549"/>
<accession>A0A3B4C549</accession>
<organism evidence="3 4">
    <name type="scientific">Pygocentrus nattereri</name>
    <name type="common">Red-bellied piranha</name>
    <dbReference type="NCBI Taxonomy" id="42514"/>
    <lineage>
        <taxon>Eukaryota</taxon>
        <taxon>Metazoa</taxon>
        <taxon>Chordata</taxon>
        <taxon>Craniata</taxon>
        <taxon>Vertebrata</taxon>
        <taxon>Euteleostomi</taxon>
        <taxon>Actinopterygii</taxon>
        <taxon>Neopterygii</taxon>
        <taxon>Teleostei</taxon>
        <taxon>Ostariophysi</taxon>
        <taxon>Characiformes</taxon>
        <taxon>Characoidei</taxon>
        <taxon>Pygocentrus</taxon>
    </lineage>
</organism>
<dbReference type="InterPro" id="IPR010326">
    <property type="entry name" value="EXOC3/Sec6"/>
</dbReference>
<dbReference type="GeneID" id="119263253"/>
<evidence type="ECO:0000256" key="1">
    <source>
        <dbReference type="ARBA" id="ARBA00009447"/>
    </source>
</evidence>
<dbReference type="GO" id="GO:0000145">
    <property type="term" value="C:exocyst"/>
    <property type="evidence" value="ECO:0007669"/>
    <property type="project" value="InterPro"/>
</dbReference>
<dbReference type="Proteomes" id="UP001501920">
    <property type="component" value="Chromosome 4"/>
</dbReference>
<protein>
    <recommendedName>
        <fullName evidence="5">Tumor necrosis factor alpha-induced protein 2</fullName>
    </recommendedName>
</protein>
<reference evidence="3" key="2">
    <citation type="submission" date="2025-05" db="UniProtKB">
        <authorList>
            <consortium name="Ensembl"/>
        </authorList>
    </citation>
    <scope>IDENTIFICATION</scope>
</reference>
<dbReference type="GeneTree" id="ENSGT01030000234613"/>
<comment type="similarity">
    <text evidence="1">Belongs to the SEC6 family.</text>
</comment>
<dbReference type="RefSeq" id="XP_037393914.1">
    <property type="nucleotide sequence ID" value="XM_037538017.1"/>
</dbReference>
<feature type="region of interest" description="Disordered" evidence="2">
    <location>
        <begin position="33"/>
        <end position="54"/>
    </location>
</feature>
<sequence length="662" mass="76148">MKTIQLPTINLRRKSKDVLESPEALSASLCAAMSTEQTEKSSNGAGGEKRKNKIRFPDRMRITGLKKRHKHKPPEVPVVLDFSQNLEQNHLAEASQHLLAQEERLFSSEAADEQVPCTGGEEDRLQKDYEALKLQLRMVIHDSFNTDNQAALKSAVTTILQEEERDHVWEKTAKHERPVWRPMECREIHNKLLQMVVEVRLQRANEEESGADKLSTSLKKDICRMGKRIQNDLLQVVRDVQGCYPPEFDVCNMYTQLYHQAFSMKLQELTQSNTELEDCIYILSWINDYYPKGVLQQKELQSHINSEALGPLLPTEGLKTLEEQYLSHKEAEVKTSLSSALKKEEEHWQTGEKPELMDNYYISHLALDVIHLVDGAIKEAVTILGNEDKAQRILFQLSSFLASYKKSIKELLKGKNKDISDILKANLVSIKQLREYIKARENLPEDVKGTWLSTVADLRESCHRYFLSTIHKELKRHYQKLWTQAWFSSSHNITGDLLTALEDQTTRITFLKPACMEELLSQLHTEVMMEYVRRMLKRKVKLKEKGEQETAATFLCEDSARINALFIRTGSKEKWLSNVLPKMSEVLRLQDAGSLQLEIVTLARTYPDISERQVLALLQLKTNLSSEDVRNIKDSLIENRTSPVSEPPPPFFCNVPVKRMLI</sequence>
<evidence type="ECO:0000313" key="4">
    <source>
        <dbReference type="Proteomes" id="UP001501920"/>
    </source>
</evidence>
<dbReference type="Ensembl" id="ENSPNAT00000002849.2">
    <property type="protein sequence ID" value="ENSPNAP00000006843.2"/>
    <property type="gene ID" value="ENSPNAG00000012802.2"/>
</dbReference>
<dbReference type="PANTHER" id="PTHR21292">
    <property type="entry name" value="EXOCYST COMPLEX COMPONENT SEC6-RELATED"/>
    <property type="match status" value="1"/>
</dbReference>
<dbReference type="Gene3D" id="1.10.357.70">
    <property type="entry name" value="Exocyst complex component Sec6, C-terminal domain"/>
    <property type="match status" value="1"/>
</dbReference>
<evidence type="ECO:0000256" key="2">
    <source>
        <dbReference type="SAM" id="MobiDB-lite"/>
    </source>
</evidence>
<reference evidence="3 4" key="1">
    <citation type="submission" date="2020-10" db="EMBL/GenBank/DDBJ databases">
        <title>Pygocentrus nattereri (red-bellied piranha) genome, fPygNat1, primary haplotype.</title>
        <authorList>
            <person name="Myers G."/>
            <person name="Meyer A."/>
            <person name="Karagic N."/>
            <person name="Pippel M."/>
            <person name="Winkler S."/>
            <person name="Tracey A."/>
            <person name="Wood J."/>
            <person name="Formenti G."/>
            <person name="Howe K."/>
            <person name="Fedrigo O."/>
            <person name="Jarvis E.D."/>
        </authorList>
    </citation>
    <scope>NUCLEOTIDE SEQUENCE [LARGE SCALE GENOMIC DNA]</scope>
</reference>
<proteinExistence type="inferred from homology"/>
<dbReference type="STRING" id="42514.ENSPNAP00000006843"/>
<dbReference type="GO" id="GO:0051601">
    <property type="term" value="P:exocyst localization"/>
    <property type="evidence" value="ECO:0007669"/>
    <property type="project" value="TreeGrafter"/>
</dbReference>
<evidence type="ECO:0000313" key="3">
    <source>
        <dbReference type="Ensembl" id="ENSPNAP00000006843.2"/>
    </source>
</evidence>
<keyword evidence="4" id="KW-1185">Reference proteome</keyword>
<dbReference type="PANTHER" id="PTHR21292:SF4">
    <property type="entry name" value="TUMOR NECROSIS FACTOR ALPHA-INDUCED PROTEIN 2"/>
    <property type="match status" value="1"/>
</dbReference>
<name>A0A3B4C549_PYGNA</name>
<dbReference type="GO" id="GO:0006887">
    <property type="term" value="P:exocytosis"/>
    <property type="evidence" value="ECO:0007669"/>
    <property type="project" value="InterPro"/>
</dbReference>
<dbReference type="Pfam" id="PF06046">
    <property type="entry name" value="Sec6"/>
    <property type="match status" value="1"/>
</dbReference>
<dbReference type="Ensembl" id="ENSPNAT00000059496.1">
    <property type="protein sequence ID" value="ENSPNAP00000052503.1"/>
    <property type="gene ID" value="ENSPNAG00000012802.2"/>
</dbReference>
<dbReference type="InterPro" id="IPR042532">
    <property type="entry name" value="EXOC3/Sec6_C"/>
</dbReference>
<evidence type="ECO:0008006" key="5">
    <source>
        <dbReference type="Google" id="ProtNLM"/>
    </source>
</evidence>
<dbReference type="GO" id="GO:0000149">
    <property type="term" value="F:SNARE binding"/>
    <property type="evidence" value="ECO:0007669"/>
    <property type="project" value="TreeGrafter"/>
</dbReference>
<feature type="compositionally biased region" description="Polar residues" evidence="2">
    <location>
        <begin position="34"/>
        <end position="43"/>
    </location>
</feature>